<reference evidence="3 4" key="1">
    <citation type="journal article" date="2020" name="Viruses">
        <title>Diversity and Host Interactions Among Virulent and Temperate Baltic Sea Flavobacterium Phages.</title>
        <authorList>
            <person name="Nilsson E."/>
            <person name="Bayfield O.W."/>
            <person name="Lundin D."/>
            <person name="Antson A.A."/>
            <person name="Holmfeldt K."/>
        </authorList>
    </citation>
    <scope>NUCLEOTIDE SEQUENCE [LARGE SCALE GENOMIC DNA]</scope>
</reference>
<dbReference type="GO" id="GO:0016787">
    <property type="term" value="F:hydrolase activity"/>
    <property type="evidence" value="ECO:0007669"/>
    <property type="project" value="InterPro"/>
</dbReference>
<dbReference type="SMART" id="SM00487">
    <property type="entry name" value="DEXDc"/>
    <property type="match status" value="1"/>
</dbReference>
<dbReference type="PROSITE" id="PS51192">
    <property type="entry name" value="HELICASE_ATP_BIND_1"/>
    <property type="match status" value="1"/>
</dbReference>
<accession>A0A6B9LCB6</accession>
<dbReference type="GO" id="GO:0004386">
    <property type="term" value="F:helicase activity"/>
    <property type="evidence" value="ECO:0007669"/>
    <property type="project" value="UniProtKB-KW"/>
</dbReference>
<dbReference type="SUPFAM" id="SSF52540">
    <property type="entry name" value="P-loop containing nucleoside triphosphate hydrolases"/>
    <property type="match status" value="1"/>
</dbReference>
<dbReference type="InterPro" id="IPR050742">
    <property type="entry name" value="Helicase_Restrict-Modif_Enz"/>
</dbReference>
<evidence type="ECO:0000313" key="4">
    <source>
        <dbReference type="Proteomes" id="UP000464609"/>
    </source>
</evidence>
<dbReference type="GO" id="GO:0003677">
    <property type="term" value="F:DNA binding"/>
    <property type="evidence" value="ECO:0007669"/>
    <property type="project" value="InterPro"/>
</dbReference>
<dbReference type="PANTHER" id="PTHR47396:SF1">
    <property type="entry name" value="ATP-DEPENDENT HELICASE IRC3-RELATED"/>
    <property type="match status" value="1"/>
</dbReference>
<evidence type="ECO:0000259" key="2">
    <source>
        <dbReference type="PROSITE" id="PS51194"/>
    </source>
</evidence>
<dbReference type="InterPro" id="IPR014001">
    <property type="entry name" value="Helicase_ATP-bd"/>
</dbReference>
<dbReference type="Gene3D" id="3.40.50.300">
    <property type="entry name" value="P-loop containing nucleotide triphosphate hydrolases"/>
    <property type="match status" value="2"/>
</dbReference>
<dbReference type="InterPro" id="IPR006935">
    <property type="entry name" value="Helicase/UvrB_N"/>
</dbReference>
<dbReference type="Pfam" id="PF00271">
    <property type="entry name" value="Helicase_C"/>
    <property type="match status" value="1"/>
</dbReference>
<protein>
    <submittedName>
        <fullName evidence="3">Helicase</fullName>
    </submittedName>
</protein>
<keyword evidence="3" id="KW-0347">Helicase</keyword>
<dbReference type="InterPro" id="IPR001650">
    <property type="entry name" value="Helicase_C-like"/>
</dbReference>
<keyword evidence="3" id="KW-0067">ATP-binding</keyword>
<dbReference type="GO" id="GO:0005524">
    <property type="term" value="F:ATP binding"/>
    <property type="evidence" value="ECO:0007669"/>
    <property type="project" value="InterPro"/>
</dbReference>
<sequence length="520" mass="60374">MKKLREYQQELLDEILIEIPNYNRLCIQLSTGGGKTVIFTEMIKQLNSKTLILVDSIDLVHQTNETFKRQGIDVGMVLAGNKKFPENKVIVAMVSTLWNRVKKNTMLLNDIQYCVIDECHVWIFNKLFDFLPNAKILGFTATPVRLKRYKLDEDTTAMEVMADVYEKLICGKPINWLMENNYLVRDKNYLIDFDSSGLKTDSSGEFTVESMKKVFQHEDYQKALRNTYEIYCEDKKTMIFTASTETNAIFAELFKNKNVKTYDSVNNNTNERDTIIEWFKNTPDAILINTGCFTKGFDVCDVEAIIVARATKSLALWIQICGRGARITNKIKKDNIIIIDGGNNIEEHGTFSFNRNWNKIFNDRKIKLILEPQQECEACGFTFDEKDSECPNCGHEVNIEEFKIEEEGKIKQFTINGQKAKLEPPTMDVNYFINKGSTDYEALKILAEKWIHFISKSKIEEKDFKYHLKNGNFQKRFDVLLKPQYLQIIRSILKKGKNVIYKNYCNKILSKAYDKKYGTN</sequence>
<dbReference type="InterPro" id="IPR027417">
    <property type="entry name" value="P-loop_NTPase"/>
</dbReference>
<evidence type="ECO:0000259" key="1">
    <source>
        <dbReference type="PROSITE" id="PS51192"/>
    </source>
</evidence>
<proteinExistence type="predicted"/>
<dbReference type="PANTHER" id="PTHR47396">
    <property type="entry name" value="TYPE I RESTRICTION ENZYME ECOKI R PROTEIN"/>
    <property type="match status" value="1"/>
</dbReference>
<feature type="domain" description="Helicase ATP-binding" evidence="1">
    <location>
        <begin position="16"/>
        <end position="161"/>
    </location>
</feature>
<dbReference type="Pfam" id="PF04851">
    <property type="entry name" value="ResIII"/>
    <property type="match status" value="1"/>
</dbReference>
<name>A0A6B9LCB6_9CAUD</name>
<organism evidence="3 4">
    <name type="scientific">Flavobacterium phage vB_FspS_mumin6-2</name>
    <dbReference type="NCBI Taxonomy" id="2686260"/>
    <lineage>
        <taxon>Viruses</taxon>
        <taxon>Duplodnaviria</taxon>
        <taxon>Heunggongvirae</taxon>
        <taxon>Uroviricota</taxon>
        <taxon>Caudoviricetes</taxon>
        <taxon>Muminvirus</taxon>
        <taxon>Muminvirus mumin</taxon>
    </lineage>
</organism>
<dbReference type="CDD" id="cd00350">
    <property type="entry name" value="rubredoxin_like"/>
    <property type="match status" value="1"/>
</dbReference>
<keyword evidence="3" id="KW-0547">Nucleotide-binding</keyword>
<dbReference type="SMART" id="SM00490">
    <property type="entry name" value="HELICc"/>
    <property type="match status" value="1"/>
</dbReference>
<feature type="domain" description="Helicase C-terminal" evidence="2">
    <location>
        <begin position="223"/>
        <end position="378"/>
    </location>
</feature>
<dbReference type="EMBL" id="MN812221">
    <property type="protein sequence ID" value="QHB39712.1"/>
    <property type="molecule type" value="Genomic_DNA"/>
</dbReference>
<dbReference type="Proteomes" id="UP000464609">
    <property type="component" value="Segment"/>
</dbReference>
<keyword evidence="3" id="KW-0378">Hydrolase</keyword>
<evidence type="ECO:0000313" key="3">
    <source>
        <dbReference type="EMBL" id="QHB39712.1"/>
    </source>
</evidence>
<dbReference type="PROSITE" id="PS51194">
    <property type="entry name" value="HELICASE_CTER"/>
    <property type="match status" value="1"/>
</dbReference>
<gene>
    <name evidence="3" type="ORF">mumin62_gp038</name>
</gene>